<proteinExistence type="predicted"/>
<protein>
    <submittedName>
        <fullName evidence="2">Uncharacterized protein</fullName>
    </submittedName>
</protein>
<name>A0AAV7SB20_PLEWA</name>
<feature type="compositionally biased region" description="Basic and acidic residues" evidence="1">
    <location>
        <begin position="8"/>
        <end position="20"/>
    </location>
</feature>
<comment type="caution">
    <text evidence="2">The sequence shown here is derived from an EMBL/GenBank/DDBJ whole genome shotgun (WGS) entry which is preliminary data.</text>
</comment>
<dbReference type="EMBL" id="JANPWB010000008">
    <property type="protein sequence ID" value="KAJ1162001.1"/>
    <property type="molecule type" value="Genomic_DNA"/>
</dbReference>
<dbReference type="Proteomes" id="UP001066276">
    <property type="component" value="Chromosome 4_2"/>
</dbReference>
<evidence type="ECO:0000313" key="3">
    <source>
        <dbReference type="Proteomes" id="UP001066276"/>
    </source>
</evidence>
<evidence type="ECO:0000313" key="2">
    <source>
        <dbReference type="EMBL" id="KAJ1162001.1"/>
    </source>
</evidence>
<gene>
    <name evidence="2" type="ORF">NDU88_002481</name>
</gene>
<organism evidence="2 3">
    <name type="scientific">Pleurodeles waltl</name>
    <name type="common">Iberian ribbed newt</name>
    <dbReference type="NCBI Taxonomy" id="8319"/>
    <lineage>
        <taxon>Eukaryota</taxon>
        <taxon>Metazoa</taxon>
        <taxon>Chordata</taxon>
        <taxon>Craniata</taxon>
        <taxon>Vertebrata</taxon>
        <taxon>Euteleostomi</taxon>
        <taxon>Amphibia</taxon>
        <taxon>Batrachia</taxon>
        <taxon>Caudata</taxon>
        <taxon>Salamandroidea</taxon>
        <taxon>Salamandridae</taxon>
        <taxon>Pleurodelinae</taxon>
        <taxon>Pleurodeles</taxon>
    </lineage>
</organism>
<keyword evidence="3" id="KW-1185">Reference proteome</keyword>
<feature type="compositionally biased region" description="Basic and acidic residues" evidence="1">
    <location>
        <begin position="66"/>
        <end position="83"/>
    </location>
</feature>
<accession>A0AAV7SB20</accession>
<dbReference type="AlphaFoldDB" id="A0AAV7SB20"/>
<reference evidence="2" key="1">
    <citation type="journal article" date="2022" name="bioRxiv">
        <title>Sequencing and chromosome-scale assembly of the giantPleurodeles waltlgenome.</title>
        <authorList>
            <person name="Brown T."/>
            <person name="Elewa A."/>
            <person name="Iarovenko S."/>
            <person name="Subramanian E."/>
            <person name="Araus A.J."/>
            <person name="Petzold A."/>
            <person name="Susuki M."/>
            <person name="Suzuki K.-i.T."/>
            <person name="Hayashi T."/>
            <person name="Toyoda A."/>
            <person name="Oliveira C."/>
            <person name="Osipova E."/>
            <person name="Leigh N.D."/>
            <person name="Simon A."/>
            <person name="Yun M.H."/>
        </authorList>
    </citation>
    <scope>NUCLEOTIDE SEQUENCE</scope>
    <source>
        <strain evidence="2">20211129_DDA</strain>
        <tissue evidence="2">Liver</tissue>
    </source>
</reference>
<sequence length="112" mass="12352">MWVTKTGVSHDHYDPEDQRSFLDGLLAMDTSTPTPHRDSPVMNQNALPQGPAPGGSGSDQHPTVSHPRERDLERLMNSHDDRGQVLHVVALHTQVAERGKSRFPLEPPADTS</sequence>
<evidence type="ECO:0000256" key="1">
    <source>
        <dbReference type="SAM" id="MobiDB-lite"/>
    </source>
</evidence>
<feature type="region of interest" description="Disordered" evidence="1">
    <location>
        <begin position="1"/>
        <end position="83"/>
    </location>
</feature>